<organism evidence="1 2">
    <name type="scientific">Ilex paraguariensis</name>
    <name type="common">yerba mate</name>
    <dbReference type="NCBI Taxonomy" id="185542"/>
    <lineage>
        <taxon>Eukaryota</taxon>
        <taxon>Viridiplantae</taxon>
        <taxon>Streptophyta</taxon>
        <taxon>Embryophyta</taxon>
        <taxon>Tracheophyta</taxon>
        <taxon>Spermatophyta</taxon>
        <taxon>Magnoliopsida</taxon>
        <taxon>eudicotyledons</taxon>
        <taxon>Gunneridae</taxon>
        <taxon>Pentapetalae</taxon>
        <taxon>asterids</taxon>
        <taxon>campanulids</taxon>
        <taxon>Aquifoliales</taxon>
        <taxon>Aquifoliaceae</taxon>
        <taxon>Ilex</taxon>
    </lineage>
</organism>
<dbReference type="EMBL" id="CAUOFW020009168">
    <property type="protein sequence ID" value="CAK9185072.1"/>
    <property type="molecule type" value="Genomic_DNA"/>
</dbReference>
<reference evidence="1 2" key="1">
    <citation type="submission" date="2024-02" db="EMBL/GenBank/DDBJ databases">
        <authorList>
            <person name="Vignale AGUSTIN F."/>
            <person name="Sosa J E."/>
            <person name="Modenutti C."/>
        </authorList>
    </citation>
    <scope>NUCLEOTIDE SEQUENCE [LARGE SCALE GENOMIC DNA]</scope>
</reference>
<evidence type="ECO:0008006" key="3">
    <source>
        <dbReference type="Google" id="ProtNLM"/>
    </source>
</evidence>
<dbReference type="SUPFAM" id="SSF63825">
    <property type="entry name" value="YWTD domain"/>
    <property type="match status" value="1"/>
</dbReference>
<dbReference type="InterPro" id="IPR007788">
    <property type="entry name" value="QCT"/>
</dbReference>
<protein>
    <recommendedName>
        <fullName evidence="3">Glutaminyl-peptide cyclotransferase</fullName>
    </recommendedName>
</protein>
<dbReference type="AlphaFoldDB" id="A0ABC8UVG6"/>
<keyword evidence="2" id="KW-1185">Reference proteome</keyword>
<gene>
    <name evidence="1" type="ORF">ILEXP_LOCUS55429</name>
</gene>
<dbReference type="Pfam" id="PF05096">
    <property type="entry name" value="Glu_cyclase_2"/>
    <property type="match status" value="1"/>
</dbReference>
<name>A0ABC8UVG6_9AQUA</name>
<evidence type="ECO:0000313" key="2">
    <source>
        <dbReference type="Proteomes" id="UP001642360"/>
    </source>
</evidence>
<dbReference type="PANTHER" id="PTHR31270:SF1">
    <property type="entry name" value="GLUTAMINYL-PEPTIDE CYCLOTRANSFERASE"/>
    <property type="match status" value="1"/>
</dbReference>
<accession>A0ABC8UVG6</accession>
<dbReference type="Proteomes" id="UP001642360">
    <property type="component" value="Unassembled WGS sequence"/>
</dbReference>
<comment type="caution">
    <text evidence="1">The sequence shown here is derived from an EMBL/GenBank/DDBJ whole genome shotgun (WGS) entry which is preliminary data.</text>
</comment>
<evidence type="ECO:0000313" key="1">
    <source>
        <dbReference type="EMBL" id="CAK9185072.1"/>
    </source>
</evidence>
<dbReference type="PANTHER" id="PTHR31270">
    <property type="entry name" value="GLUTAMINYL-PEPTIDE CYCLOTRANSFERASE"/>
    <property type="match status" value="1"/>
</dbReference>
<sequence>MQFEKFTHEMQDGWGLATDGKVLFGSDGTSKLYHLDPQTLKVIRTETVKYKGHEVHNLNELEYIGDEVWANVWQTDCIARISPKDGVVLGWVLLPSLRDGLIAAGNRNIDVLNGIAWDREKNRLFVTGKLWPKLFEIKLHPMRKQFHGDIKEICMSNPVHFAIP</sequence>
<proteinExistence type="predicted"/>